<dbReference type="InterPro" id="IPR011460">
    <property type="entry name" value="Lcl_C"/>
</dbReference>
<name>A0A3B0W5N7_9ZZZZ</name>
<dbReference type="EMBL" id="UOFB01000052">
    <property type="protein sequence ID" value="VAW44609.1"/>
    <property type="molecule type" value="Genomic_DNA"/>
</dbReference>
<evidence type="ECO:0000313" key="3">
    <source>
        <dbReference type="EMBL" id="VAX08852.1"/>
    </source>
</evidence>
<dbReference type="PANTHER" id="PTHR35812">
    <property type="entry name" value="LIPOPROTEIN"/>
    <property type="match status" value="1"/>
</dbReference>
<proteinExistence type="predicted"/>
<evidence type="ECO:0000259" key="1">
    <source>
        <dbReference type="Pfam" id="PF07603"/>
    </source>
</evidence>
<accession>A0A3B0W5N7</accession>
<feature type="domain" description="Lcl C-terminal" evidence="1">
    <location>
        <begin position="54"/>
        <end position="187"/>
    </location>
</feature>
<organism evidence="2">
    <name type="scientific">hydrothermal vent metagenome</name>
    <dbReference type="NCBI Taxonomy" id="652676"/>
    <lineage>
        <taxon>unclassified sequences</taxon>
        <taxon>metagenomes</taxon>
        <taxon>ecological metagenomes</taxon>
    </lineage>
</organism>
<dbReference type="EMBL" id="UOFW01000250">
    <property type="protein sequence ID" value="VAX08852.1"/>
    <property type="molecule type" value="Genomic_DNA"/>
</dbReference>
<protein>
    <recommendedName>
        <fullName evidence="1">Lcl C-terminal domain-containing protein</fullName>
    </recommendedName>
</protein>
<dbReference type="Pfam" id="PF07603">
    <property type="entry name" value="Lcl_C"/>
    <property type="match status" value="1"/>
</dbReference>
<sequence length="190" mass="20853">MQKTTKQNNWLRGMGLALFSLPFLLFTQAVLAQTCNANAVATTPDSDFTEHNDGTVTHKETGLMWKVCSEGQAWSAGTCTGSSSTYTWDAALQIPETLNASVGYPSSSNYTDWRLPNVKELKSITELKCFSPAINETVFPSTASSWYWSSSPDANTGSGGAWGVHFYNGYDDYGNDRISSYRVRLVRSGQ</sequence>
<dbReference type="AlphaFoldDB" id="A0A3B0W5N7"/>
<dbReference type="PANTHER" id="PTHR35812:SF1">
    <property type="entry name" value="LIPOPROTEIN"/>
    <property type="match status" value="1"/>
</dbReference>
<gene>
    <name evidence="3" type="ORF">MNBD_ALPHA03-1454</name>
    <name evidence="2" type="ORF">MNBD_GAMMA04-2346</name>
</gene>
<evidence type="ECO:0000313" key="2">
    <source>
        <dbReference type="EMBL" id="VAW44609.1"/>
    </source>
</evidence>
<reference evidence="2" key="1">
    <citation type="submission" date="2018-06" db="EMBL/GenBank/DDBJ databases">
        <authorList>
            <person name="Zhirakovskaya E."/>
        </authorList>
    </citation>
    <scope>NUCLEOTIDE SEQUENCE</scope>
</reference>